<evidence type="ECO:0000313" key="1">
    <source>
        <dbReference type="EMBL" id="HIR59398.1"/>
    </source>
</evidence>
<dbReference type="Proteomes" id="UP000824232">
    <property type="component" value="Unassembled WGS sequence"/>
</dbReference>
<name>A0A9D1DUU2_9FIRM</name>
<dbReference type="Pfam" id="PF04816">
    <property type="entry name" value="TrmK"/>
    <property type="match status" value="1"/>
</dbReference>
<dbReference type="GO" id="GO:0160105">
    <property type="term" value="F:tRNA (adenine(22)-N1)-methyltransferase activity"/>
    <property type="evidence" value="ECO:0007669"/>
    <property type="project" value="InterPro"/>
</dbReference>
<dbReference type="InterPro" id="IPR006901">
    <property type="entry name" value="TrmK"/>
</dbReference>
<dbReference type="PANTHER" id="PTHR38451">
    <property type="entry name" value="TRNA (ADENINE(22)-N(1))-METHYLTRANSFERASE"/>
    <property type="match status" value="1"/>
</dbReference>
<accession>A0A9D1DUU2</accession>
<dbReference type="SUPFAM" id="SSF53335">
    <property type="entry name" value="S-adenosyl-L-methionine-dependent methyltransferases"/>
    <property type="match status" value="1"/>
</dbReference>
<evidence type="ECO:0000313" key="2">
    <source>
        <dbReference type="Proteomes" id="UP000824232"/>
    </source>
</evidence>
<dbReference type="PANTHER" id="PTHR38451:SF1">
    <property type="entry name" value="TRNA (ADENINE(22)-N(1))-METHYLTRANSFERASE"/>
    <property type="match status" value="1"/>
</dbReference>
<dbReference type="InterPro" id="IPR029063">
    <property type="entry name" value="SAM-dependent_MTases_sf"/>
</dbReference>
<organism evidence="1 2">
    <name type="scientific">Candidatus Onthousia excrementipullorum</name>
    <dbReference type="NCBI Taxonomy" id="2840884"/>
    <lineage>
        <taxon>Bacteria</taxon>
        <taxon>Bacillati</taxon>
        <taxon>Bacillota</taxon>
        <taxon>Bacilli</taxon>
        <taxon>Candidatus Onthousia</taxon>
    </lineage>
</organism>
<reference evidence="1" key="2">
    <citation type="journal article" date="2021" name="PeerJ">
        <title>Extensive microbial diversity within the chicken gut microbiome revealed by metagenomics and culture.</title>
        <authorList>
            <person name="Gilroy R."/>
            <person name="Ravi A."/>
            <person name="Getino M."/>
            <person name="Pursley I."/>
            <person name="Horton D.L."/>
            <person name="Alikhan N.F."/>
            <person name="Baker D."/>
            <person name="Gharbi K."/>
            <person name="Hall N."/>
            <person name="Watson M."/>
            <person name="Adriaenssens E.M."/>
            <person name="Foster-Nyarko E."/>
            <person name="Jarju S."/>
            <person name="Secka A."/>
            <person name="Antonio M."/>
            <person name="Oren A."/>
            <person name="Chaudhuri R.R."/>
            <person name="La Ragione R."/>
            <person name="Hildebrand F."/>
            <person name="Pallen M.J."/>
        </authorList>
    </citation>
    <scope>NUCLEOTIDE SEQUENCE</scope>
    <source>
        <strain evidence="1">CHK184-20233</strain>
    </source>
</reference>
<proteinExistence type="predicted"/>
<keyword evidence="1" id="KW-0808">Transferase</keyword>
<comment type="caution">
    <text evidence="1">The sequence shown here is derived from an EMBL/GenBank/DDBJ whole genome shotgun (WGS) entry which is preliminary data.</text>
</comment>
<dbReference type="Gene3D" id="1.10.287.1890">
    <property type="match status" value="1"/>
</dbReference>
<dbReference type="PIRSF" id="PIRSF018637">
    <property type="entry name" value="TrmK"/>
    <property type="match status" value="1"/>
</dbReference>
<keyword evidence="1" id="KW-0489">Methyltransferase</keyword>
<dbReference type="AlphaFoldDB" id="A0A9D1DUU2"/>
<dbReference type="GO" id="GO:0032259">
    <property type="term" value="P:methylation"/>
    <property type="evidence" value="ECO:0007669"/>
    <property type="project" value="UniProtKB-KW"/>
</dbReference>
<sequence length="222" mass="25372">MKINNRLKTIGDLVPLSTYPLDIGCDHALLSIYLVKERGFSKAVASDNKSGPLKKALENVKFYKVSDKVKLVKAEGLNSYIEGIDTVTISGMGGLSINKILDDNRNYLKNINTLVLSPNNYSIAVKRKLIKLGYYIDNEVLVKENKIIYEILVFKKGRKYYSYKKLFLGPVLMTKKDSLTKEYYQSILNTKQALFKALPKSFRNKIRVTKKEIKYLEEILNS</sequence>
<reference evidence="1" key="1">
    <citation type="submission" date="2020-10" db="EMBL/GenBank/DDBJ databases">
        <authorList>
            <person name="Gilroy R."/>
        </authorList>
    </citation>
    <scope>NUCLEOTIDE SEQUENCE</scope>
    <source>
        <strain evidence="1">CHK184-20233</strain>
    </source>
</reference>
<gene>
    <name evidence="1" type="ORF">IAB38_05040</name>
</gene>
<dbReference type="EMBL" id="DVHC01000053">
    <property type="protein sequence ID" value="HIR59398.1"/>
    <property type="molecule type" value="Genomic_DNA"/>
</dbReference>
<protein>
    <submittedName>
        <fullName evidence="1">SAM-dependent methyltransferase</fullName>
    </submittedName>
</protein>
<dbReference type="Gene3D" id="3.40.50.150">
    <property type="entry name" value="Vaccinia Virus protein VP39"/>
    <property type="match status" value="1"/>
</dbReference>